<dbReference type="HOGENOM" id="CLU_1807517_0_0_1"/>
<dbReference type="AlphaFoldDB" id="B8MIB6"/>
<dbReference type="EMBL" id="EQ962657">
    <property type="protein sequence ID" value="EED14600.1"/>
    <property type="molecule type" value="Genomic_DNA"/>
</dbReference>
<dbReference type="OrthoDB" id="5099562at2759"/>
<dbReference type="VEuPathDB" id="FungiDB:TSTA_040790"/>
<evidence type="ECO:0000313" key="1">
    <source>
        <dbReference type="EMBL" id="EED14600.1"/>
    </source>
</evidence>
<dbReference type="OMA" id="ICESMHE"/>
<accession>B8MIB6</accession>
<name>B8MIB6_TALSN</name>
<sequence>MIKGLQAQIEVIQSQAAEDCKQLREQLDTIAKASVNAALMQTKSQPSFADIINSQSVHQHGIRLGPLGPPVPPTMANTLFCTIDTSRVREEDKAKAQIANEIQGNEGMETWRCAAVIKDPKNADQVKIICRQEDEILRVKEAA</sequence>
<protein>
    <submittedName>
        <fullName evidence="1">Uncharacterized protein</fullName>
    </submittedName>
</protein>
<gene>
    <name evidence="1" type="ORF">TSTA_040790</name>
</gene>
<dbReference type="GeneID" id="8110036"/>
<reference evidence="2" key="1">
    <citation type="journal article" date="2015" name="Genome Announc.">
        <title>Genome sequence of the AIDS-associated pathogen Penicillium marneffei (ATCC18224) and its near taxonomic relative Talaromyces stipitatus (ATCC10500).</title>
        <authorList>
            <person name="Nierman W.C."/>
            <person name="Fedorova-Abrams N.D."/>
            <person name="Andrianopoulos A."/>
        </authorList>
    </citation>
    <scope>NUCLEOTIDE SEQUENCE [LARGE SCALE GENOMIC DNA]</scope>
    <source>
        <strain evidence="2">ATCC 10500 / CBS 375.48 / QM 6759 / NRRL 1006</strain>
    </source>
</reference>
<dbReference type="STRING" id="441959.B8MIB6"/>
<evidence type="ECO:0000313" key="2">
    <source>
        <dbReference type="Proteomes" id="UP000001745"/>
    </source>
</evidence>
<dbReference type="RefSeq" id="XP_002484553.1">
    <property type="nucleotide sequence ID" value="XM_002484508.1"/>
</dbReference>
<dbReference type="Proteomes" id="UP000001745">
    <property type="component" value="Unassembled WGS sequence"/>
</dbReference>
<dbReference type="PhylomeDB" id="B8MIB6"/>
<proteinExistence type="predicted"/>
<keyword evidence="2" id="KW-1185">Reference proteome</keyword>
<organism evidence="1 2">
    <name type="scientific">Talaromyces stipitatus (strain ATCC 10500 / CBS 375.48 / QM 6759 / NRRL 1006)</name>
    <name type="common">Penicillium stipitatum</name>
    <dbReference type="NCBI Taxonomy" id="441959"/>
    <lineage>
        <taxon>Eukaryota</taxon>
        <taxon>Fungi</taxon>
        <taxon>Dikarya</taxon>
        <taxon>Ascomycota</taxon>
        <taxon>Pezizomycotina</taxon>
        <taxon>Eurotiomycetes</taxon>
        <taxon>Eurotiomycetidae</taxon>
        <taxon>Eurotiales</taxon>
        <taxon>Trichocomaceae</taxon>
        <taxon>Talaromyces</taxon>
        <taxon>Talaromyces sect. Talaromyces</taxon>
    </lineage>
</organism>
<dbReference type="InParanoid" id="B8MIB6"/>